<comment type="similarity">
    <text evidence="2">Belongs to the 7B2 family.</text>
</comment>
<feature type="region of interest" description="Disordered" evidence="9">
    <location>
        <begin position="118"/>
        <end position="144"/>
    </location>
</feature>
<evidence type="ECO:0000256" key="2">
    <source>
        <dbReference type="ARBA" id="ARBA00006348"/>
    </source>
</evidence>
<dbReference type="STRING" id="121224.E0W3V5"/>
<reference evidence="12" key="3">
    <citation type="submission" date="2020-05" db="UniProtKB">
        <authorList>
            <consortium name="EnsemblMetazoa"/>
        </authorList>
    </citation>
    <scope>IDENTIFICATION</scope>
    <source>
        <strain evidence="12">USDA</strain>
    </source>
</reference>
<dbReference type="Pfam" id="PF05281">
    <property type="entry name" value="Secretogranin_V"/>
    <property type="match status" value="1"/>
</dbReference>
<dbReference type="MEROPS" id="I21.001"/>
<keyword evidence="7" id="KW-1015">Disulfide bond</keyword>
<evidence type="ECO:0000256" key="8">
    <source>
        <dbReference type="ARBA" id="ARBA00023186"/>
    </source>
</evidence>
<dbReference type="OMA" id="NALPAYC"/>
<evidence type="ECO:0000256" key="10">
    <source>
        <dbReference type="SAM" id="SignalP"/>
    </source>
</evidence>
<evidence type="ECO:0000256" key="7">
    <source>
        <dbReference type="ARBA" id="ARBA00023157"/>
    </source>
</evidence>
<keyword evidence="5" id="KW-0964">Secreted</keyword>
<dbReference type="HOGENOM" id="CLU_080823_0_0_1"/>
<dbReference type="RefSeq" id="XP_002433049.1">
    <property type="nucleotide sequence ID" value="XM_002433004.1"/>
</dbReference>
<accession>E0W3V5</accession>
<dbReference type="GO" id="GO:0005576">
    <property type="term" value="C:extracellular region"/>
    <property type="evidence" value="ECO:0007669"/>
    <property type="project" value="UniProtKB-SubCell"/>
</dbReference>
<keyword evidence="8" id="KW-0143">Chaperone</keyword>
<dbReference type="InterPro" id="IPR007945">
    <property type="entry name" value="Secretogranin_V"/>
</dbReference>
<evidence type="ECO:0000256" key="3">
    <source>
        <dbReference type="ARBA" id="ARBA00019589"/>
    </source>
</evidence>
<dbReference type="CTD" id="8239706"/>
<dbReference type="OrthoDB" id="9922675at2759"/>
<dbReference type="EMBL" id="DS235883">
    <property type="protein sequence ID" value="EEB20311.1"/>
    <property type="molecule type" value="Genomic_DNA"/>
</dbReference>
<reference evidence="11" key="1">
    <citation type="submission" date="2007-04" db="EMBL/GenBank/DDBJ databases">
        <title>Annotation of Pediculus humanus corporis strain USDA.</title>
        <authorList>
            <person name="Kirkness E."/>
            <person name="Hannick L."/>
            <person name="Hass B."/>
            <person name="Bruggner R."/>
            <person name="Lawson D."/>
            <person name="Bidwell S."/>
            <person name="Joardar V."/>
            <person name="Caler E."/>
            <person name="Walenz B."/>
            <person name="Inman J."/>
            <person name="Schobel S."/>
            <person name="Galinsky K."/>
            <person name="Amedeo P."/>
            <person name="Strausberg R."/>
        </authorList>
    </citation>
    <scope>NUCLEOTIDE SEQUENCE</scope>
    <source>
        <strain evidence="11">USDA</strain>
    </source>
</reference>
<dbReference type="eggNOG" id="KOG4187">
    <property type="taxonomic scope" value="Eukaryota"/>
</dbReference>
<dbReference type="EnsemblMetazoa" id="PHUM611520-RA">
    <property type="protein sequence ID" value="PHUM611520-PA"/>
    <property type="gene ID" value="PHUM611520"/>
</dbReference>
<proteinExistence type="inferred from homology"/>
<feature type="signal peptide" evidence="10">
    <location>
        <begin position="1"/>
        <end position="18"/>
    </location>
</feature>
<dbReference type="GO" id="GO:0007218">
    <property type="term" value="P:neuropeptide signaling pathway"/>
    <property type="evidence" value="ECO:0007669"/>
    <property type="project" value="InterPro"/>
</dbReference>
<comment type="subcellular location">
    <subcellularLocation>
        <location evidence="1">Secreted</location>
    </subcellularLocation>
</comment>
<evidence type="ECO:0000256" key="6">
    <source>
        <dbReference type="ARBA" id="ARBA00022729"/>
    </source>
</evidence>
<keyword evidence="6 10" id="KW-0732">Signal</keyword>
<keyword evidence="4" id="KW-0813">Transport</keyword>
<evidence type="ECO:0000256" key="4">
    <source>
        <dbReference type="ARBA" id="ARBA00022448"/>
    </source>
</evidence>
<name>E0W3V5_PEDHC</name>
<evidence type="ECO:0000313" key="11">
    <source>
        <dbReference type="EMBL" id="EEB20311.1"/>
    </source>
</evidence>
<gene>
    <name evidence="12" type="primary">8239706</name>
    <name evidence="11" type="ORF">Phum_PHUM611520</name>
</gene>
<dbReference type="PANTHER" id="PTHR12738">
    <property type="entry name" value="NEUROENDOCRINE PROTEIN 7B2"/>
    <property type="match status" value="1"/>
</dbReference>
<dbReference type="FunCoup" id="E0W3V5">
    <property type="interactions" value="78"/>
</dbReference>
<dbReference type="AlphaFoldDB" id="E0W3V5"/>
<reference evidence="11" key="2">
    <citation type="submission" date="2007-04" db="EMBL/GenBank/DDBJ databases">
        <title>The genome of the human body louse.</title>
        <authorList>
            <consortium name="The Human Body Louse Genome Consortium"/>
            <person name="Kirkness E."/>
            <person name="Walenz B."/>
            <person name="Hass B."/>
            <person name="Bruggner R."/>
            <person name="Strausberg R."/>
        </authorList>
    </citation>
    <scope>NUCLEOTIDE SEQUENCE</scope>
    <source>
        <strain evidence="11">USDA</strain>
    </source>
</reference>
<dbReference type="GO" id="GO:0030234">
    <property type="term" value="F:enzyme regulator activity"/>
    <property type="evidence" value="ECO:0007669"/>
    <property type="project" value="TreeGrafter"/>
</dbReference>
<sequence>MEISGLLLLLLGVGGGLCYVPHAKEHFLTDLLFRDVVDRMGKDLAEAADSYLDMPDNERLQTNGFLSNRVIKDLENEETSDPIDYDRLSNNPNPSLRDREYLQHSSLWGHQFVAGGAGEGKQRLKPDGSVQNQQQVKTDETLPAYCNPPNPCPIGYTGEDGCLEEFENTAAFSRDYQTSQDCMCDSEHMFECPVRDFQSHGNDLNEEDLDLDRIMEELTEGEQHKNLVAKKFHTKKDVNPYLNGEKLPVAAKKGINLSNN</sequence>
<dbReference type="PANTHER" id="PTHR12738:SF0">
    <property type="entry name" value="NEUROENDOCRINE PROTEIN 7B2"/>
    <property type="match status" value="1"/>
</dbReference>
<dbReference type="VEuPathDB" id="VectorBase:PHUM611520"/>
<dbReference type="GO" id="GO:0046883">
    <property type="term" value="P:regulation of hormone secretion"/>
    <property type="evidence" value="ECO:0007669"/>
    <property type="project" value="TreeGrafter"/>
</dbReference>
<evidence type="ECO:0000313" key="13">
    <source>
        <dbReference type="Proteomes" id="UP000009046"/>
    </source>
</evidence>
<dbReference type="Proteomes" id="UP000009046">
    <property type="component" value="Unassembled WGS sequence"/>
</dbReference>
<evidence type="ECO:0000313" key="12">
    <source>
        <dbReference type="EnsemblMetazoa" id="PHUM611520-PA"/>
    </source>
</evidence>
<keyword evidence="13" id="KW-1185">Reference proteome</keyword>
<evidence type="ECO:0000256" key="1">
    <source>
        <dbReference type="ARBA" id="ARBA00004613"/>
    </source>
</evidence>
<dbReference type="GO" id="GO:0030141">
    <property type="term" value="C:secretory granule"/>
    <property type="evidence" value="ECO:0007669"/>
    <property type="project" value="InterPro"/>
</dbReference>
<organism>
    <name type="scientific">Pediculus humanus subsp. corporis</name>
    <name type="common">Body louse</name>
    <dbReference type="NCBI Taxonomy" id="121224"/>
    <lineage>
        <taxon>Eukaryota</taxon>
        <taxon>Metazoa</taxon>
        <taxon>Ecdysozoa</taxon>
        <taxon>Arthropoda</taxon>
        <taxon>Hexapoda</taxon>
        <taxon>Insecta</taxon>
        <taxon>Pterygota</taxon>
        <taxon>Neoptera</taxon>
        <taxon>Paraneoptera</taxon>
        <taxon>Psocodea</taxon>
        <taxon>Troctomorpha</taxon>
        <taxon>Phthiraptera</taxon>
        <taxon>Anoplura</taxon>
        <taxon>Pediculidae</taxon>
        <taxon>Pediculus</taxon>
    </lineage>
</organism>
<protein>
    <recommendedName>
        <fullName evidence="3">Neuroendocrine protein 7B2</fullName>
    </recommendedName>
</protein>
<dbReference type="GeneID" id="8239706"/>
<evidence type="ECO:0000256" key="5">
    <source>
        <dbReference type="ARBA" id="ARBA00022525"/>
    </source>
</evidence>
<dbReference type="InParanoid" id="E0W3V5"/>
<dbReference type="KEGG" id="phu:Phum_PHUM611520"/>
<feature type="chain" id="PRO_5014570312" description="Neuroendocrine protein 7B2" evidence="10">
    <location>
        <begin position="19"/>
        <end position="260"/>
    </location>
</feature>
<dbReference type="EMBL" id="AAZO01007471">
    <property type="status" value="NOT_ANNOTATED_CDS"/>
    <property type="molecule type" value="Genomic_DNA"/>
</dbReference>
<evidence type="ECO:0000256" key="9">
    <source>
        <dbReference type="SAM" id="MobiDB-lite"/>
    </source>
</evidence>